<sequence>MNTKKIFAVIFSLTMIFLLNAGTSSASEVVLNETEIEKLRENYISLGIDEVTGEKLIQKVLNGEILDSQNPEKIKEKELVILPDGEINIVVFDDGSRISLQMEEENLITTFGHSEVPVSNSCSSGSGYNTCTVTVKYNDLIWDISYKTTVTRVQGGQTTITAPRDLYVDMVLYDWLTLEQKATNPTATSSTPARTAWKFKASHKTGLYTVTRDLAVYATNSSIYARLEWQ</sequence>
<reference evidence="2 3" key="1">
    <citation type="submission" date="2016-10" db="EMBL/GenBank/DDBJ databases">
        <authorList>
            <person name="Varghese N."/>
            <person name="Submissions S."/>
        </authorList>
    </citation>
    <scope>NUCLEOTIDE SEQUENCE [LARGE SCALE GENOMIC DNA]</scope>
    <source>
        <strain evidence="2 3">TC-13</strain>
    </source>
</reference>
<name>A0A1H9H934_9BACI</name>
<evidence type="ECO:0000256" key="1">
    <source>
        <dbReference type="SAM" id="SignalP"/>
    </source>
</evidence>
<comment type="caution">
    <text evidence="2">The sequence shown here is derived from an EMBL/GenBank/DDBJ whole genome shotgun (WGS) entry which is preliminary data.</text>
</comment>
<dbReference type="EMBL" id="FOEL01000006">
    <property type="protein sequence ID" value="SEQ58842.1"/>
    <property type="molecule type" value="Genomic_DNA"/>
</dbReference>
<dbReference type="Proteomes" id="UP000199410">
    <property type="component" value="Unassembled WGS sequence"/>
</dbReference>
<organism evidence="2 3">
    <name type="scientific">Lysinibacillus fusiformis</name>
    <dbReference type="NCBI Taxonomy" id="28031"/>
    <lineage>
        <taxon>Bacteria</taxon>
        <taxon>Bacillati</taxon>
        <taxon>Bacillota</taxon>
        <taxon>Bacilli</taxon>
        <taxon>Bacillales</taxon>
        <taxon>Bacillaceae</taxon>
        <taxon>Lysinibacillus</taxon>
    </lineage>
</organism>
<feature type="signal peptide" evidence="1">
    <location>
        <begin position="1"/>
        <end position="26"/>
    </location>
</feature>
<keyword evidence="1" id="KW-0732">Signal</keyword>
<protein>
    <submittedName>
        <fullName evidence="2">Uncharacterized protein</fullName>
    </submittedName>
</protein>
<accession>A0A1H9H934</accession>
<feature type="chain" id="PRO_5030873381" evidence="1">
    <location>
        <begin position="27"/>
        <end position="230"/>
    </location>
</feature>
<dbReference type="AlphaFoldDB" id="A0A1H9H934"/>
<proteinExistence type="predicted"/>
<dbReference type="RefSeq" id="WP_089986035.1">
    <property type="nucleotide sequence ID" value="NZ_FMVP01000006.1"/>
</dbReference>
<gene>
    <name evidence="2" type="ORF">SAMN02787113_01954</name>
</gene>
<evidence type="ECO:0000313" key="3">
    <source>
        <dbReference type="Proteomes" id="UP000199410"/>
    </source>
</evidence>
<evidence type="ECO:0000313" key="2">
    <source>
        <dbReference type="EMBL" id="SEQ58842.1"/>
    </source>
</evidence>